<evidence type="ECO:0000256" key="1">
    <source>
        <dbReference type="SAM" id="MobiDB-lite"/>
    </source>
</evidence>
<dbReference type="Proteomes" id="UP000053989">
    <property type="component" value="Unassembled WGS sequence"/>
</dbReference>
<sequence>MSDSGPQGDPPPTVSHPPLVIPPCTTVATRKQTSSYGKLATGKTKEELLNHPTIYSSISTADQARKHLSERLLIQMNRDPNHLELSLALLNIVYSAPGILAIAADAICSVAILMDTLPTHLSASIPTQQLPIPPQLDTLAANLKAQVMSLMACITDIRETTDDNKTATVTLTRTIDEARSDLHNIAQVVNDSAEELSGIPSQIQDAIPASTPPLPHHDVHDTPYRDALEIRGPSLKIKALTQLRNGGFVIELSTLEVATWVRDPTRKLALTESLGGNVRIKDRTYNLLIAFVPVSTRVDDNSTWRSIEQANKIPCNSITQMKWIKDPSRCEGNQ</sequence>
<organism evidence="2 3">
    <name type="scientific">Scleroderma citrinum Foug A</name>
    <dbReference type="NCBI Taxonomy" id="1036808"/>
    <lineage>
        <taxon>Eukaryota</taxon>
        <taxon>Fungi</taxon>
        <taxon>Dikarya</taxon>
        <taxon>Basidiomycota</taxon>
        <taxon>Agaricomycotina</taxon>
        <taxon>Agaricomycetes</taxon>
        <taxon>Agaricomycetidae</taxon>
        <taxon>Boletales</taxon>
        <taxon>Sclerodermatineae</taxon>
        <taxon>Sclerodermataceae</taxon>
        <taxon>Scleroderma</taxon>
    </lineage>
</organism>
<feature type="compositionally biased region" description="Pro residues" evidence="1">
    <location>
        <begin position="8"/>
        <end position="21"/>
    </location>
</feature>
<dbReference type="InParanoid" id="A0A0C2ZH37"/>
<evidence type="ECO:0000313" key="3">
    <source>
        <dbReference type="Proteomes" id="UP000053989"/>
    </source>
</evidence>
<dbReference type="AlphaFoldDB" id="A0A0C2ZH37"/>
<reference evidence="3" key="2">
    <citation type="submission" date="2015-01" db="EMBL/GenBank/DDBJ databases">
        <title>Evolutionary Origins and Diversification of the Mycorrhizal Mutualists.</title>
        <authorList>
            <consortium name="DOE Joint Genome Institute"/>
            <consortium name="Mycorrhizal Genomics Consortium"/>
            <person name="Kohler A."/>
            <person name="Kuo A."/>
            <person name="Nagy L.G."/>
            <person name="Floudas D."/>
            <person name="Copeland A."/>
            <person name="Barry K.W."/>
            <person name="Cichocki N."/>
            <person name="Veneault-Fourrey C."/>
            <person name="LaButti K."/>
            <person name="Lindquist E.A."/>
            <person name="Lipzen A."/>
            <person name="Lundell T."/>
            <person name="Morin E."/>
            <person name="Murat C."/>
            <person name="Riley R."/>
            <person name="Ohm R."/>
            <person name="Sun H."/>
            <person name="Tunlid A."/>
            <person name="Henrissat B."/>
            <person name="Grigoriev I.V."/>
            <person name="Hibbett D.S."/>
            <person name="Martin F."/>
        </authorList>
    </citation>
    <scope>NUCLEOTIDE SEQUENCE [LARGE SCALE GENOMIC DNA]</scope>
    <source>
        <strain evidence="3">Foug A</strain>
    </source>
</reference>
<keyword evidence="3" id="KW-1185">Reference proteome</keyword>
<feature type="region of interest" description="Disordered" evidence="1">
    <location>
        <begin position="1"/>
        <end position="21"/>
    </location>
</feature>
<proteinExistence type="predicted"/>
<gene>
    <name evidence="2" type="ORF">SCLCIDRAFT_32903</name>
</gene>
<dbReference type="HOGENOM" id="CLU_031133_1_0_1"/>
<dbReference type="EMBL" id="KN822224">
    <property type="protein sequence ID" value="KIM52097.1"/>
    <property type="molecule type" value="Genomic_DNA"/>
</dbReference>
<reference evidence="2 3" key="1">
    <citation type="submission" date="2014-04" db="EMBL/GenBank/DDBJ databases">
        <authorList>
            <consortium name="DOE Joint Genome Institute"/>
            <person name="Kuo A."/>
            <person name="Kohler A."/>
            <person name="Nagy L.G."/>
            <person name="Floudas D."/>
            <person name="Copeland A."/>
            <person name="Barry K.W."/>
            <person name="Cichocki N."/>
            <person name="Veneault-Fourrey C."/>
            <person name="LaButti K."/>
            <person name="Lindquist E.A."/>
            <person name="Lipzen A."/>
            <person name="Lundell T."/>
            <person name="Morin E."/>
            <person name="Murat C."/>
            <person name="Sun H."/>
            <person name="Tunlid A."/>
            <person name="Henrissat B."/>
            <person name="Grigoriev I.V."/>
            <person name="Hibbett D.S."/>
            <person name="Martin F."/>
            <person name="Nordberg H.P."/>
            <person name="Cantor M.N."/>
            <person name="Hua S.X."/>
        </authorList>
    </citation>
    <scope>NUCLEOTIDE SEQUENCE [LARGE SCALE GENOMIC DNA]</scope>
    <source>
        <strain evidence="2 3">Foug A</strain>
    </source>
</reference>
<accession>A0A0C2ZH37</accession>
<protein>
    <submittedName>
        <fullName evidence="2">Uncharacterized protein</fullName>
    </submittedName>
</protein>
<dbReference type="OrthoDB" id="2800503at2759"/>
<name>A0A0C2ZH37_9AGAM</name>
<evidence type="ECO:0000313" key="2">
    <source>
        <dbReference type="EMBL" id="KIM52097.1"/>
    </source>
</evidence>